<gene>
    <name evidence="1" type="ORF">SAMN04487818_11589</name>
</gene>
<reference evidence="2" key="1">
    <citation type="submission" date="2016-10" db="EMBL/GenBank/DDBJ databases">
        <authorList>
            <person name="Varghese N."/>
            <person name="Submissions S."/>
        </authorList>
    </citation>
    <scope>NUCLEOTIDE SEQUENCE [LARGE SCALE GENOMIC DNA]</scope>
    <source>
        <strain evidence="2">DSM 44260</strain>
    </source>
</reference>
<dbReference type="STRING" id="155974.SAMN04487818_11589"/>
<accession>A0A1H9XGY0</accession>
<dbReference type="InterPro" id="IPR010982">
    <property type="entry name" value="Lambda_DNA-bd_dom_sf"/>
</dbReference>
<dbReference type="Gene3D" id="1.10.260.40">
    <property type="entry name" value="lambda repressor-like DNA-binding domains"/>
    <property type="match status" value="1"/>
</dbReference>
<evidence type="ECO:0000313" key="2">
    <source>
        <dbReference type="Proteomes" id="UP000199051"/>
    </source>
</evidence>
<dbReference type="AlphaFoldDB" id="A0A1H9XGY0"/>
<dbReference type="GO" id="GO:0003677">
    <property type="term" value="F:DNA binding"/>
    <property type="evidence" value="ECO:0007669"/>
    <property type="project" value="InterPro"/>
</dbReference>
<name>A0A1H9XGY0_9PSEU</name>
<dbReference type="EMBL" id="FOGI01000015">
    <property type="protein sequence ID" value="SES45458.1"/>
    <property type="molecule type" value="Genomic_DNA"/>
</dbReference>
<evidence type="ECO:0000313" key="1">
    <source>
        <dbReference type="EMBL" id="SES45458.1"/>
    </source>
</evidence>
<organism evidence="1 2">
    <name type="scientific">Actinokineospora terrae</name>
    <dbReference type="NCBI Taxonomy" id="155974"/>
    <lineage>
        <taxon>Bacteria</taxon>
        <taxon>Bacillati</taxon>
        <taxon>Actinomycetota</taxon>
        <taxon>Actinomycetes</taxon>
        <taxon>Pseudonocardiales</taxon>
        <taxon>Pseudonocardiaceae</taxon>
        <taxon>Actinokineospora</taxon>
    </lineage>
</organism>
<sequence>MEPWLYGHREGELMASVGQWTGREAGALRHALRMSVRAFAEHLGVAVRTVTKWEALQTSTSPRPDTQAILDTALSRADTDAKLRFELLLSNGGGASLARFYGNGPYGRDGIERAAQRAADFDRLLATTAIDDPQVDWLCVRLAELATAYVHTPVHDLVHHIVQAQDQAFTLIRRGLRPRQLRDAYLAAGIGCLLLAAASQNLGHTEAAQTQLGTAQRCAEAADSDALRVWARGSAALTLEWGPTPVSALRFLDTPPPTLAPQTHRRALALEARISARVGDSARAHQSLRRLDDLLDSAGPEDEVTSFGGIFTFPATKAVYYRAGAHDLLGEFTEARRHGLDALDRYATAPEEERSYGDLALTRVIIADTHLAERDLDGAAAALAPLRKLNQHERIAQLPTAMARTHRLVTTIAGTGLATSLLGDLTPPRRIGSGSA</sequence>
<proteinExistence type="predicted"/>
<dbReference type="Proteomes" id="UP000199051">
    <property type="component" value="Unassembled WGS sequence"/>
</dbReference>
<protein>
    <recommendedName>
        <fullName evidence="3">HTH cro/C1-type domain-containing protein</fullName>
    </recommendedName>
</protein>
<evidence type="ECO:0008006" key="3">
    <source>
        <dbReference type="Google" id="ProtNLM"/>
    </source>
</evidence>
<keyword evidence="2" id="KW-1185">Reference proteome</keyword>